<organism evidence="9">
    <name type="scientific">Dunaliella tertiolecta</name>
    <name type="common">Green alga</name>
    <dbReference type="NCBI Taxonomy" id="3047"/>
    <lineage>
        <taxon>Eukaryota</taxon>
        <taxon>Viridiplantae</taxon>
        <taxon>Chlorophyta</taxon>
        <taxon>core chlorophytes</taxon>
        <taxon>Chlorophyceae</taxon>
        <taxon>CS clade</taxon>
        <taxon>Chlamydomonadales</taxon>
        <taxon>Dunaliellaceae</taxon>
        <taxon>Dunaliella</taxon>
    </lineage>
</organism>
<evidence type="ECO:0000256" key="1">
    <source>
        <dbReference type="ARBA" id="ARBA00004141"/>
    </source>
</evidence>
<name>A0A6S8L7Z8_DUNTE</name>
<dbReference type="InterPro" id="IPR022535">
    <property type="entry name" value="Golgi_pH-regulator_cons_dom"/>
</dbReference>
<keyword evidence="4 5" id="KW-0472">Membrane</keyword>
<dbReference type="EMBL" id="HBIP01023034">
    <property type="protein sequence ID" value="CAE0498737.1"/>
    <property type="molecule type" value="Transcribed_RNA"/>
</dbReference>
<proteinExistence type="predicted"/>
<gene>
    <name evidence="8" type="ORF">DTER00134_LOCUS13809</name>
    <name evidence="9" type="ORF">DTER00134_LOCUS13810</name>
    <name evidence="10" type="ORF">DTER00134_LOCUS13811</name>
</gene>
<dbReference type="EMBL" id="HBIP01023035">
    <property type="protein sequence ID" value="CAE0498738.1"/>
    <property type="molecule type" value="Transcribed_RNA"/>
</dbReference>
<dbReference type="GO" id="GO:0009737">
    <property type="term" value="P:response to abscisic acid"/>
    <property type="evidence" value="ECO:0007669"/>
    <property type="project" value="TreeGrafter"/>
</dbReference>
<feature type="domain" description="Golgi pH regulator conserved" evidence="7">
    <location>
        <begin position="143"/>
        <end position="210"/>
    </location>
</feature>
<dbReference type="InterPro" id="IPR015672">
    <property type="entry name" value="GPHR/GTG"/>
</dbReference>
<protein>
    <recommendedName>
        <fullName evidence="11">Golgi pH regulator conserved domain-containing protein</fullName>
    </recommendedName>
</protein>
<evidence type="ECO:0000256" key="2">
    <source>
        <dbReference type="ARBA" id="ARBA00022692"/>
    </source>
</evidence>
<evidence type="ECO:0000259" key="7">
    <source>
        <dbReference type="Pfam" id="PF12537"/>
    </source>
</evidence>
<dbReference type="PANTHER" id="PTHR15948:SF0">
    <property type="entry name" value="GOLGI PH REGULATOR A-RELATED"/>
    <property type="match status" value="1"/>
</dbReference>
<evidence type="ECO:0000259" key="6">
    <source>
        <dbReference type="Pfam" id="PF12430"/>
    </source>
</evidence>
<feature type="transmembrane region" description="Helical" evidence="5">
    <location>
        <begin position="361"/>
        <end position="379"/>
    </location>
</feature>
<feature type="transmembrane region" description="Helical" evidence="5">
    <location>
        <begin position="75"/>
        <end position="98"/>
    </location>
</feature>
<evidence type="ECO:0000313" key="9">
    <source>
        <dbReference type="EMBL" id="CAE0498737.1"/>
    </source>
</evidence>
<feature type="domain" description="Abscisic acid G-protein coupled receptor-like" evidence="6">
    <location>
        <begin position="294"/>
        <end position="480"/>
    </location>
</feature>
<evidence type="ECO:0000313" key="8">
    <source>
        <dbReference type="EMBL" id="CAE0498736.1"/>
    </source>
</evidence>
<dbReference type="Pfam" id="PF12537">
    <property type="entry name" value="GPHR_N"/>
    <property type="match status" value="1"/>
</dbReference>
<dbReference type="Pfam" id="PF12430">
    <property type="entry name" value="ABA_GPCR"/>
    <property type="match status" value="1"/>
</dbReference>
<feature type="transmembrane region" description="Helical" evidence="5">
    <location>
        <begin position="6"/>
        <end position="25"/>
    </location>
</feature>
<dbReference type="AlphaFoldDB" id="A0A6S8L7Z8"/>
<dbReference type="GO" id="GO:0010427">
    <property type="term" value="F:abscisic acid binding"/>
    <property type="evidence" value="ECO:0007669"/>
    <property type="project" value="TreeGrafter"/>
</dbReference>
<feature type="transmembrane region" description="Helical" evidence="5">
    <location>
        <begin position="460"/>
        <end position="479"/>
    </location>
</feature>
<feature type="transmembrane region" description="Helical" evidence="5">
    <location>
        <begin position="45"/>
        <end position="69"/>
    </location>
</feature>
<accession>A0A6S8L7Z8</accession>
<feature type="transmembrane region" description="Helical" evidence="5">
    <location>
        <begin position="304"/>
        <end position="325"/>
    </location>
</feature>
<dbReference type="GO" id="GO:0016020">
    <property type="term" value="C:membrane"/>
    <property type="evidence" value="ECO:0007669"/>
    <property type="project" value="UniProtKB-SubCell"/>
</dbReference>
<dbReference type="PANTHER" id="PTHR15948">
    <property type="entry name" value="G-PROTEIN COUPLED RECEPTOR 89-RELATED"/>
    <property type="match status" value="1"/>
</dbReference>
<feature type="transmembrane region" description="Helical" evidence="5">
    <location>
        <begin position="409"/>
        <end position="433"/>
    </location>
</feature>
<evidence type="ECO:0000256" key="3">
    <source>
        <dbReference type="ARBA" id="ARBA00022989"/>
    </source>
</evidence>
<sequence length="504" mass="55430">MENMLALLVVGATFCGFFWLGWWFLSSLWSQKSMEESTDPAIQGLWSSVFAFSCNLLTLILLEMMGILSNRMGLLAWYATVWGLLLLLLGIIPFYQVYRLLLICRFPQRHLIVGSTLVWILCMYAFWYSGRFLPGVPPPTNGIFTVEQAVSRVGVMGTWMIAVLSGYAAVSLPYSYLSLFVRPVEPYEVTAMEEQYRQVQVLCAEKQERIEATKAELLRMGAAGTLGNGAGRGSNLLNGMVRGIMSFGAGGTPTTPQETIRALETEVEGLTSLCKLLLVELQELRAERVRAVESRTFMGHAKNFAGYCLSCYCVYKMWGAIRALIWGENLTSDPVGAALGFAVRYFSNGQLSGDVASLSQYATLVFIAAISAMSLRGFLRSLRKVFGALLLRRSSSNGGQSSNGPRSSLVAASLVLLLAQVTGFYTISSVLLIRKNVPLKYRPNMDSALGGQLEFQFFHAWFNGLFLAAALASLLGVWCQWRAAADAGLDALPLLPTHTAYSKR</sequence>
<reference evidence="9" key="1">
    <citation type="submission" date="2021-01" db="EMBL/GenBank/DDBJ databases">
        <authorList>
            <person name="Corre E."/>
            <person name="Pelletier E."/>
            <person name="Niang G."/>
            <person name="Scheremetjew M."/>
            <person name="Finn R."/>
            <person name="Kale V."/>
            <person name="Holt S."/>
            <person name="Cochrane G."/>
            <person name="Meng A."/>
            <person name="Brown T."/>
            <person name="Cohen L."/>
        </authorList>
    </citation>
    <scope>NUCLEOTIDE SEQUENCE</scope>
    <source>
        <strain evidence="9">CCMP1320</strain>
    </source>
</reference>
<keyword evidence="2 5" id="KW-0812">Transmembrane</keyword>
<dbReference type="EMBL" id="HBIP01023033">
    <property type="protein sequence ID" value="CAE0498736.1"/>
    <property type="molecule type" value="Transcribed_RNA"/>
</dbReference>
<evidence type="ECO:0000256" key="4">
    <source>
        <dbReference type="ARBA" id="ARBA00023136"/>
    </source>
</evidence>
<evidence type="ECO:0000256" key="5">
    <source>
        <dbReference type="SAM" id="Phobius"/>
    </source>
</evidence>
<comment type="subcellular location">
    <subcellularLocation>
        <location evidence="1">Membrane</location>
        <topology evidence="1">Multi-pass membrane protein</topology>
    </subcellularLocation>
</comment>
<evidence type="ECO:0008006" key="11">
    <source>
        <dbReference type="Google" id="ProtNLM"/>
    </source>
</evidence>
<feature type="transmembrane region" description="Helical" evidence="5">
    <location>
        <begin position="110"/>
        <end position="129"/>
    </location>
</feature>
<dbReference type="InterPro" id="IPR025969">
    <property type="entry name" value="ABA_GPCR_dom"/>
</dbReference>
<feature type="transmembrane region" description="Helical" evidence="5">
    <location>
        <begin position="149"/>
        <end position="170"/>
    </location>
</feature>
<evidence type="ECO:0000313" key="10">
    <source>
        <dbReference type="EMBL" id="CAE0498738.1"/>
    </source>
</evidence>
<keyword evidence="3 5" id="KW-1133">Transmembrane helix</keyword>